<name>A0ACA9LCK9_9GLOM</name>
<gene>
    <name evidence="1" type="ORF">DHETER_LOCUS3812</name>
</gene>
<dbReference type="Proteomes" id="UP000789702">
    <property type="component" value="Unassembled WGS sequence"/>
</dbReference>
<evidence type="ECO:0000313" key="2">
    <source>
        <dbReference type="Proteomes" id="UP000789702"/>
    </source>
</evidence>
<organism evidence="1 2">
    <name type="scientific">Dentiscutata heterogama</name>
    <dbReference type="NCBI Taxonomy" id="1316150"/>
    <lineage>
        <taxon>Eukaryota</taxon>
        <taxon>Fungi</taxon>
        <taxon>Fungi incertae sedis</taxon>
        <taxon>Mucoromycota</taxon>
        <taxon>Glomeromycotina</taxon>
        <taxon>Glomeromycetes</taxon>
        <taxon>Diversisporales</taxon>
        <taxon>Gigasporaceae</taxon>
        <taxon>Dentiscutata</taxon>
    </lineage>
</organism>
<dbReference type="EMBL" id="CAJVPU010003478">
    <property type="protein sequence ID" value="CAG8518779.1"/>
    <property type="molecule type" value="Genomic_DNA"/>
</dbReference>
<proteinExistence type="predicted"/>
<comment type="caution">
    <text evidence="1">The sequence shown here is derived from an EMBL/GenBank/DDBJ whole genome shotgun (WGS) entry which is preliminary data.</text>
</comment>
<reference evidence="1" key="1">
    <citation type="submission" date="2021-06" db="EMBL/GenBank/DDBJ databases">
        <authorList>
            <person name="Kallberg Y."/>
            <person name="Tangrot J."/>
            <person name="Rosling A."/>
        </authorList>
    </citation>
    <scope>NUCLEOTIDE SEQUENCE</scope>
    <source>
        <strain evidence="1">IL203A</strain>
    </source>
</reference>
<evidence type="ECO:0000313" key="1">
    <source>
        <dbReference type="EMBL" id="CAG8518779.1"/>
    </source>
</evidence>
<accession>A0ACA9LCK9</accession>
<keyword evidence="2" id="KW-1185">Reference proteome</keyword>
<protein>
    <submittedName>
        <fullName evidence="1">5610_t:CDS:1</fullName>
    </submittedName>
</protein>
<sequence>MDPIYSDEMREKENKLLRKIDLKIVPFMLLLYLLSFLDRVNIGNAKLANLERDLGLVGNEFNWSLSIFFVGYVLFEIPSNLILYKVRPSIWLPTIMIAWGITMSLMAFVKSYTALLITRFLLGAFEAGLVPGIVYYITMWYKRFEQSSRMGIILSGSSISGAFSGLLTYAIVSLTNDNSPLKGWQLIFLIDGLVTVIVAIFAFFYIADYPEKAKWLRKEERSLAVLRLKHDAGGIDYQKHTFDKVYILECLKDWKVYTSMLILLGVNISVYSFAFFVPSIVNGFGFNEVISQLLVAPPFCLGCISILTVSALSDRINVRGPFVMSLTNNLSPPLKCNIGVAMMISGGNMGGLIAAQIYRSADYPNYIPGHVIASGCLLAAICICAIQYGILSRLNEQKREKSIKIKASSYADIEDKKELDDRNHKFIYSL</sequence>